<proteinExistence type="predicted"/>
<dbReference type="EMBL" id="KN838738">
    <property type="protein sequence ID" value="KIJ95920.1"/>
    <property type="molecule type" value="Genomic_DNA"/>
</dbReference>
<reference evidence="2 3" key="1">
    <citation type="submission" date="2014-04" db="EMBL/GenBank/DDBJ databases">
        <authorList>
            <consortium name="DOE Joint Genome Institute"/>
            <person name="Kuo A."/>
            <person name="Kohler A."/>
            <person name="Nagy L.G."/>
            <person name="Floudas D."/>
            <person name="Copeland A."/>
            <person name="Barry K.W."/>
            <person name="Cichocki N."/>
            <person name="Veneault-Fourrey C."/>
            <person name="LaButti K."/>
            <person name="Lindquist E.A."/>
            <person name="Lipzen A."/>
            <person name="Lundell T."/>
            <person name="Morin E."/>
            <person name="Murat C."/>
            <person name="Sun H."/>
            <person name="Tunlid A."/>
            <person name="Henrissat B."/>
            <person name="Grigoriev I.V."/>
            <person name="Hibbett D.S."/>
            <person name="Martin F."/>
            <person name="Nordberg H.P."/>
            <person name="Cantor M.N."/>
            <person name="Hua S.X."/>
        </authorList>
    </citation>
    <scope>NUCLEOTIDE SEQUENCE [LARGE SCALE GENOMIC DNA]</scope>
    <source>
        <strain evidence="2 3">LaAM-08-1</strain>
    </source>
</reference>
<dbReference type="AlphaFoldDB" id="A0A0C9WUJ7"/>
<organism evidence="2 3">
    <name type="scientific">Laccaria amethystina LaAM-08-1</name>
    <dbReference type="NCBI Taxonomy" id="1095629"/>
    <lineage>
        <taxon>Eukaryota</taxon>
        <taxon>Fungi</taxon>
        <taxon>Dikarya</taxon>
        <taxon>Basidiomycota</taxon>
        <taxon>Agaricomycotina</taxon>
        <taxon>Agaricomycetes</taxon>
        <taxon>Agaricomycetidae</taxon>
        <taxon>Agaricales</taxon>
        <taxon>Agaricineae</taxon>
        <taxon>Hydnangiaceae</taxon>
        <taxon>Laccaria</taxon>
    </lineage>
</organism>
<dbReference type="HOGENOM" id="CLU_2386501_0_0_1"/>
<protein>
    <submittedName>
        <fullName evidence="2">Uncharacterized protein</fullName>
    </submittedName>
</protein>
<reference evidence="3" key="2">
    <citation type="submission" date="2015-01" db="EMBL/GenBank/DDBJ databases">
        <title>Evolutionary Origins and Diversification of the Mycorrhizal Mutualists.</title>
        <authorList>
            <consortium name="DOE Joint Genome Institute"/>
            <consortium name="Mycorrhizal Genomics Consortium"/>
            <person name="Kohler A."/>
            <person name="Kuo A."/>
            <person name="Nagy L.G."/>
            <person name="Floudas D."/>
            <person name="Copeland A."/>
            <person name="Barry K.W."/>
            <person name="Cichocki N."/>
            <person name="Veneault-Fourrey C."/>
            <person name="LaButti K."/>
            <person name="Lindquist E.A."/>
            <person name="Lipzen A."/>
            <person name="Lundell T."/>
            <person name="Morin E."/>
            <person name="Murat C."/>
            <person name="Riley R."/>
            <person name="Ohm R."/>
            <person name="Sun H."/>
            <person name="Tunlid A."/>
            <person name="Henrissat B."/>
            <person name="Grigoriev I.V."/>
            <person name="Hibbett D.S."/>
            <person name="Martin F."/>
        </authorList>
    </citation>
    <scope>NUCLEOTIDE SEQUENCE [LARGE SCALE GENOMIC DNA]</scope>
    <source>
        <strain evidence="3">LaAM-08-1</strain>
    </source>
</reference>
<name>A0A0C9WUJ7_9AGAR</name>
<evidence type="ECO:0000313" key="2">
    <source>
        <dbReference type="EMBL" id="KIJ95920.1"/>
    </source>
</evidence>
<evidence type="ECO:0000256" key="1">
    <source>
        <dbReference type="SAM" id="MobiDB-lite"/>
    </source>
</evidence>
<feature type="region of interest" description="Disordered" evidence="1">
    <location>
        <begin position="35"/>
        <end position="54"/>
    </location>
</feature>
<gene>
    <name evidence="2" type="ORF">K443DRAFT_682656</name>
</gene>
<dbReference type="Proteomes" id="UP000054477">
    <property type="component" value="Unassembled WGS sequence"/>
</dbReference>
<feature type="region of interest" description="Disordered" evidence="1">
    <location>
        <begin position="68"/>
        <end position="94"/>
    </location>
</feature>
<keyword evidence="3" id="KW-1185">Reference proteome</keyword>
<feature type="compositionally biased region" description="Polar residues" evidence="1">
    <location>
        <begin position="73"/>
        <end position="94"/>
    </location>
</feature>
<sequence>MMAFISSPALPQGAGHIRPKLMLCGNAPLKPVDGGCDGLSTSPQTPAPRHKTTHTVTVASEMVSLKVRGPRVRSTNSVTKSDNNLLKLNSQLPQ</sequence>
<accession>A0A0C9WUJ7</accession>
<evidence type="ECO:0000313" key="3">
    <source>
        <dbReference type="Proteomes" id="UP000054477"/>
    </source>
</evidence>